<dbReference type="InterPro" id="IPR050300">
    <property type="entry name" value="GDXG_lipolytic_enzyme"/>
</dbReference>
<name>A0A6A6XS23_9PLEO</name>
<dbReference type="Proteomes" id="UP000799757">
    <property type="component" value="Unassembled WGS sequence"/>
</dbReference>
<dbReference type="Gene3D" id="3.40.50.1820">
    <property type="entry name" value="alpha/beta hydrolase"/>
    <property type="match status" value="1"/>
</dbReference>
<dbReference type="Pfam" id="PF07859">
    <property type="entry name" value="Abhydrolase_3"/>
    <property type="match status" value="1"/>
</dbReference>
<feature type="domain" description="Alpha/beta hydrolase fold-3" evidence="2">
    <location>
        <begin position="111"/>
        <end position="327"/>
    </location>
</feature>
<dbReference type="InterPro" id="IPR013094">
    <property type="entry name" value="AB_hydrolase_3"/>
</dbReference>
<dbReference type="AlphaFoldDB" id="A0A6A6XS23"/>
<dbReference type="SUPFAM" id="SSF53474">
    <property type="entry name" value="alpha/beta-Hydrolases"/>
    <property type="match status" value="1"/>
</dbReference>
<evidence type="ECO:0000313" key="4">
    <source>
        <dbReference type="Proteomes" id="UP000799757"/>
    </source>
</evidence>
<protein>
    <submittedName>
        <fullName evidence="3">Alpha/beta-hydrolase</fullName>
    </submittedName>
</protein>
<accession>A0A6A6XS23</accession>
<evidence type="ECO:0000256" key="1">
    <source>
        <dbReference type="ARBA" id="ARBA00022801"/>
    </source>
</evidence>
<gene>
    <name evidence="3" type="ORF">K505DRAFT_371155</name>
</gene>
<keyword evidence="4" id="KW-1185">Reference proteome</keyword>
<keyword evidence="1 3" id="KW-0378">Hydrolase</keyword>
<dbReference type="InterPro" id="IPR029058">
    <property type="entry name" value="AB_hydrolase_fold"/>
</dbReference>
<evidence type="ECO:0000313" key="3">
    <source>
        <dbReference type="EMBL" id="KAF2799250.1"/>
    </source>
</evidence>
<dbReference type="PANTHER" id="PTHR48081">
    <property type="entry name" value="AB HYDROLASE SUPERFAMILY PROTEIN C4A8.06C"/>
    <property type="match status" value="1"/>
</dbReference>
<sequence>MSHTRTTLSPLEQLDLVFSILKTISAAMVTLLGVPFRGASGHPKAMKHVIHTALRVMNARASAKQIQNISASTDEAYAAFAKAKGFKLTSTNLPEDATAHWIGSPDAKRILVVFHGGGFVYPATTQFQFVYDVQKEAGDGTAGIVLSYSLAPGKPYPHQLKQAVALMSYLINEAGKKPEDILLVGDSAGANLILGVISHLLHPHPDASIPPLDMNSSLKGVLLVSPWVNFSPVAASYRTNRKKDFVNQQILTKWGRYYMGTAALDAYNQPVTANDKWWQGMDTKVRDVLVTSGENEVMFDDTRAFSETLKQSFPSLEVQFVKGETHDQLFMDPVVGEKVVSDSAKIIKSWVLARL</sequence>
<organism evidence="3 4">
    <name type="scientific">Melanomma pulvis-pyrius CBS 109.77</name>
    <dbReference type="NCBI Taxonomy" id="1314802"/>
    <lineage>
        <taxon>Eukaryota</taxon>
        <taxon>Fungi</taxon>
        <taxon>Dikarya</taxon>
        <taxon>Ascomycota</taxon>
        <taxon>Pezizomycotina</taxon>
        <taxon>Dothideomycetes</taxon>
        <taxon>Pleosporomycetidae</taxon>
        <taxon>Pleosporales</taxon>
        <taxon>Melanommataceae</taxon>
        <taxon>Melanomma</taxon>
    </lineage>
</organism>
<reference evidence="3" key="1">
    <citation type="journal article" date="2020" name="Stud. Mycol.">
        <title>101 Dothideomycetes genomes: a test case for predicting lifestyles and emergence of pathogens.</title>
        <authorList>
            <person name="Haridas S."/>
            <person name="Albert R."/>
            <person name="Binder M."/>
            <person name="Bloem J."/>
            <person name="Labutti K."/>
            <person name="Salamov A."/>
            <person name="Andreopoulos B."/>
            <person name="Baker S."/>
            <person name="Barry K."/>
            <person name="Bills G."/>
            <person name="Bluhm B."/>
            <person name="Cannon C."/>
            <person name="Castanera R."/>
            <person name="Culley D."/>
            <person name="Daum C."/>
            <person name="Ezra D."/>
            <person name="Gonzalez J."/>
            <person name="Henrissat B."/>
            <person name="Kuo A."/>
            <person name="Liang C."/>
            <person name="Lipzen A."/>
            <person name="Lutzoni F."/>
            <person name="Magnuson J."/>
            <person name="Mondo S."/>
            <person name="Nolan M."/>
            <person name="Ohm R."/>
            <person name="Pangilinan J."/>
            <person name="Park H.-J."/>
            <person name="Ramirez L."/>
            <person name="Alfaro M."/>
            <person name="Sun H."/>
            <person name="Tritt A."/>
            <person name="Yoshinaga Y."/>
            <person name="Zwiers L.-H."/>
            <person name="Turgeon B."/>
            <person name="Goodwin S."/>
            <person name="Spatafora J."/>
            <person name="Crous P."/>
            <person name="Grigoriev I."/>
        </authorList>
    </citation>
    <scope>NUCLEOTIDE SEQUENCE</scope>
    <source>
        <strain evidence="3">CBS 109.77</strain>
    </source>
</reference>
<dbReference type="EMBL" id="MU001768">
    <property type="protein sequence ID" value="KAF2799250.1"/>
    <property type="molecule type" value="Genomic_DNA"/>
</dbReference>
<dbReference type="PANTHER" id="PTHR48081:SF31">
    <property type="entry name" value="STERYL ACETYL HYDROLASE MUG81-RELATED"/>
    <property type="match status" value="1"/>
</dbReference>
<dbReference type="GO" id="GO:0016787">
    <property type="term" value="F:hydrolase activity"/>
    <property type="evidence" value="ECO:0007669"/>
    <property type="project" value="UniProtKB-KW"/>
</dbReference>
<dbReference type="OrthoDB" id="2152029at2759"/>
<proteinExistence type="predicted"/>
<evidence type="ECO:0000259" key="2">
    <source>
        <dbReference type="Pfam" id="PF07859"/>
    </source>
</evidence>